<dbReference type="Proteomes" id="UP000663846">
    <property type="component" value="Unassembled WGS sequence"/>
</dbReference>
<evidence type="ECO:0000313" key="3">
    <source>
        <dbReference type="Proteomes" id="UP000663846"/>
    </source>
</evidence>
<evidence type="ECO:0000256" key="1">
    <source>
        <dbReference type="SAM" id="MobiDB-lite"/>
    </source>
</evidence>
<feature type="compositionally biased region" description="Polar residues" evidence="1">
    <location>
        <begin position="181"/>
        <end position="191"/>
    </location>
</feature>
<gene>
    <name evidence="2" type="ORF">RDB_LOCUS107559</name>
</gene>
<dbReference type="SUPFAM" id="SSF46689">
    <property type="entry name" value="Homeodomain-like"/>
    <property type="match status" value="1"/>
</dbReference>
<organism evidence="2 3">
    <name type="scientific">Rhizoctonia solani</name>
    <dbReference type="NCBI Taxonomy" id="456999"/>
    <lineage>
        <taxon>Eukaryota</taxon>
        <taxon>Fungi</taxon>
        <taxon>Dikarya</taxon>
        <taxon>Basidiomycota</taxon>
        <taxon>Agaricomycotina</taxon>
        <taxon>Agaricomycetes</taxon>
        <taxon>Cantharellales</taxon>
        <taxon>Ceratobasidiaceae</taxon>
        <taxon>Rhizoctonia</taxon>
    </lineage>
</organism>
<reference evidence="2" key="1">
    <citation type="submission" date="2021-01" db="EMBL/GenBank/DDBJ databases">
        <authorList>
            <person name="Kaushik A."/>
        </authorList>
    </citation>
    <scope>NUCLEOTIDE SEQUENCE</scope>
    <source>
        <strain evidence="2">AG1-1C</strain>
    </source>
</reference>
<feature type="region of interest" description="Disordered" evidence="1">
    <location>
        <begin position="132"/>
        <end position="191"/>
    </location>
</feature>
<evidence type="ECO:0000313" key="2">
    <source>
        <dbReference type="EMBL" id="CAE6430583.1"/>
    </source>
</evidence>
<dbReference type="EMBL" id="CAJMWS010000327">
    <property type="protein sequence ID" value="CAE6430583.1"/>
    <property type="molecule type" value="Genomic_DNA"/>
</dbReference>
<comment type="caution">
    <text evidence="2">The sequence shown here is derived from an EMBL/GenBank/DDBJ whole genome shotgun (WGS) entry which is preliminary data.</text>
</comment>
<accession>A0A8H2XMG9</accession>
<dbReference type="AlphaFoldDB" id="A0A8H2XMG9"/>
<name>A0A8H2XMG9_9AGAM</name>
<feature type="region of interest" description="Disordered" evidence="1">
    <location>
        <begin position="1"/>
        <end position="26"/>
    </location>
</feature>
<sequence>MAPATARKTKRSGAKSKASKNTKLDQSLSIPKRVTKGFRVPFDHYEWTRLVQVWCSSGQSGCPTKSTRIALADDFGRCLKQVNNFYTNRRQDLNNLKKELGREVTEEEVHKLLWAKYKGTVEERQVAKQKALSVPATLRSSGNSSSPAPSLTMSEGSSTNSASSEDSVESLSSVESVSSAGPPNSGSTCSEWSAMITPGMAALLKVVDERIAELGATQITRF</sequence>
<feature type="compositionally biased region" description="Basic residues" evidence="1">
    <location>
        <begin position="7"/>
        <end position="20"/>
    </location>
</feature>
<proteinExistence type="predicted"/>
<protein>
    <submittedName>
        <fullName evidence="2">Uncharacterized protein</fullName>
    </submittedName>
</protein>
<dbReference type="InterPro" id="IPR009057">
    <property type="entry name" value="Homeodomain-like_sf"/>
</dbReference>
<feature type="compositionally biased region" description="Low complexity" evidence="1">
    <location>
        <begin position="140"/>
        <end position="179"/>
    </location>
</feature>